<protein>
    <recommendedName>
        <fullName evidence="3">FHA domain-containing protein</fullName>
    </recommendedName>
</protein>
<comment type="caution">
    <text evidence="1">The sequence shown here is derived from an EMBL/GenBank/DDBJ whole genome shotgun (WGS) entry which is preliminary data.</text>
</comment>
<proteinExistence type="predicted"/>
<evidence type="ECO:0000313" key="1">
    <source>
        <dbReference type="EMBL" id="MXP32508.1"/>
    </source>
</evidence>
<dbReference type="RefSeq" id="WP_344705268.1">
    <property type="nucleotide sequence ID" value="NZ_BAAAZF010000001.1"/>
</dbReference>
<dbReference type="EMBL" id="WTYE01000001">
    <property type="protein sequence ID" value="MXP32508.1"/>
    <property type="molecule type" value="Genomic_DNA"/>
</dbReference>
<gene>
    <name evidence="1" type="ORF">GRI94_11825</name>
</gene>
<dbReference type="AlphaFoldDB" id="A0A845B0J6"/>
<accession>A0A845B0J6</accession>
<evidence type="ECO:0000313" key="2">
    <source>
        <dbReference type="Proteomes" id="UP000446786"/>
    </source>
</evidence>
<sequence>MAAAQGDQMLSCAIGPGTDFTESCTLQKFEREGETVFRVNHPRGGFRLFNLAGDGTGLIPHDGAEGAVNRLDGDVLEVTVGVDRYRFPAAANAGEDAQ</sequence>
<evidence type="ECO:0008006" key="3">
    <source>
        <dbReference type="Google" id="ProtNLM"/>
    </source>
</evidence>
<keyword evidence="2" id="KW-1185">Reference proteome</keyword>
<organism evidence="1 2">
    <name type="scientific">Parerythrobacter jejuensis</name>
    <dbReference type="NCBI Taxonomy" id="795812"/>
    <lineage>
        <taxon>Bacteria</taxon>
        <taxon>Pseudomonadati</taxon>
        <taxon>Pseudomonadota</taxon>
        <taxon>Alphaproteobacteria</taxon>
        <taxon>Sphingomonadales</taxon>
        <taxon>Erythrobacteraceae</taxon>
        <taxon>Parerythrobacter</taxon>
    </lineage>
</organism>
<reference evidence="1 2" key="1">
    <citation type="submission" date="2019-12" db="EMBL/GenBank/DDBJ databases">
        <title>Genomic-based taxomic classification of the family Erythrobacteraceae.</title>
        <authorList>
            <person name="Xu L."/>
        </authorList>
    </citation>
    <scope>NUCLEOTIDE SEQUENCE [LARGE SCALE GENOMIC DNA]</scope>
    <source>
        <strain evidence="1 2">JCM 16677</strain>
    </source>
</reference>
<dbReference type="Proteomes" id="UP000446786">
    <property type="component" value="Unassembled WGS sequence"/>
</dbReference>
<name>A0A845B0J6_9SPHN</name>